<evidence type="ECO:0000313" key="2">
    <source>
        <dbReference type="EMBL" id="GBM90969.1"/>
    </source>
</evidence>
<dbReference type="OrthoDB" id="5865767at2759"/>
<dbReference type="SUPFAM" id="SSF46966">
    <property type="entry name" value="Spectrin repeat"/>
    <property type="match status" value="1"/>
</dbReference>
<dbReference type="Proteomes" id="UP000499080">
    <property type="component" value="Unassembled WGS sequence"/>
</dbReference>
<dbReference type="InterPro" id="IPR002017">
    <property type="entry name" value="Spectrin_repeat"/>
</dbReference>
<sequence length="207" mass="24006">MSEDKGKDEISAQNLMKKHTSYENEIIVYETLARSQRHIQNSCLQPTIPLSHEITLRQAQLEKLYGSLKDLALEKRTKLDEGLQLFGLNREVDALMQWIADKEIVAGSQELGQDYEHVTMLQARFKDFAKETESIGRERVSKMNFHSDRLINAHHGDSATIAEWKDMLNEAWADLLELIETRTQMLKASWKLHRFFYDCADVLGRII</sequence>
<name>A0A4Y2JNE9_ARAVE</name>
<gene>
    <name evidence="2" type="primary">beta-Spec_3</name>
    <name evidence="2" type="ORF">AVEN_73578_1</name>
</gene>
<dbReference type="Gene3D" id="1.20.58.60">
    <property type="match status" value="1"/>
</dbReference>
<evidence type="ECO:0000256" key="1">
    <source>
        <dbReference type="ARBA" id="ARBA00022737"/>
    </source>
</evidence>
<dbReference type="InterPro" id="IPR018159">
    <property type="entry name" value="Spectrin/alpha-actinin"/>
</dbReference>
<dbReference type="SMART" id="SM00150">
    <property type="entry name" value="SPEC"/>
    <property type="match status" value="2"/>
</dbReference>
<keyword evidence="3" id="KW-1185">Reference proteome</keyword>
<dbReference type="Pfam" id="PF00435">
    <property type="entry name" value="Spectrin"/>
    <property type="match status" value="2"/>
</dbReference>
<dbReference type="FunFam" id="1.20.58.60:FF:000019">
    <property type="entry name" value="Spectrin beta chain"/>
    <property type="match status" value="1"/>
</dbReference>
<reference evidence="2 3" key="1">
    <citation type="journal article" date="2019" name="Sci. Rep.">
        <title>Orb-weaving spider Araneus ventricosus genome elucidates the spidroin gene catalogue.</title>
        <authorList>
            <person name="Kono N."/>
            <person name="Nakamura H."/>
            <person name="Ohtoshi R."/>
            <person name="Moran D.A.P."/>
            <person name="Shinohara A."/>
            <person name="Yoshida Y."/>
            <person name="Fujiwara M."/>
            <person name="Mori M."/>
            <person name="Tomita M."/>
            <person name="Arakawa K."/>
        </authorList>
    </citation>
    <scope>NUCLEOTIDE SEQUENCE [LARGE SCALE GENOMIC DNA]</scope>
</reference>
<accession>A0A4Y2JNE9</accession>
<dbReference type="CDD" id="cd00176">
    <property type="entry name" value="SPEC"/>
    <property type="match status" value="1"/>
</dbReference>
<keyword evidence="1" id="KW-0677">Repeat</keyword>
<proteinExistence type="predicted"/>
<protein>
    <submittedName>
        <fullName evidence="2">Spectrin beta chain</fullName>
    </submittedName>
</protein>
<dbReference type="PANTHER" id="PTHR11915">
    <property type="entry name" value="SPECTRIN/FILAMIN RELATED CYTOSKELETAL PROTEIN"/>
    <property type="match status" value="1"/>
</dbReference>
<dbReference type="EMBL" id="BGPR01111053">
    <property type="protein sequence ID" value="GBM90969.1"/>
    <property type="molecule type" value="Genomic_DNA"/>
</dbReference>
<feature type="non-terminal residue" evidence="2">
    <location>
        <position position="207"/>
    </location>
</feature>
<dbReference type="AlphaFoldDB" id="A0A4Y2JNE9"/>
<comment type="caution">
    <text evidence="2">The sequence shown here is derived from an EMBL/GenBank/DDBJ whole genome shotgun (WGS) entry which is preliminary data.</text>
</comment>
<evidence type="ECO:0000313" key="3">
    <source>
        <dbReference type="Proteomes" id="UP000499080"/>
    </source>
</evidence>
<organism evidence="2 3">
    <name type="scientific">Araneus ventricosus</name>
    <name type="common">Orbweaver spider</name>
    <name type="synonym">Epeira ventricosa</name>
    <dbReference type="NCBI Taxonomy" id="182803"/>
    <lineage>
        <taxon>Eukaryota</taxon>
        <taxon>Metazoa</taxon>
        <taxon>Ecdysozoa</taxon>
        <taxon>Arthropoda</taxon>
        <taxon>Chelicerata</taxon>
        <taxon>Arachnida</taxon>
        <taxon>Araneae</taxon>
        <taxon>Araneomorphae</taxon>
        <taxon>Entelegynae</taxon>
        <taxon>Araneoidea</taxon>
        <taxon>Araneidae</taxon>
        <taxon>Araneus</taxon>
    </lineage>
</organism>